<dbReference type="Gene3D" id="3.30.1330.60">
    <property type="entry name" value="OmpA-like domain"/>
    <property type="match status" value="1"/>
</dbReference>
<evidence type="ECO:0000259" key="3">
    <source>
        <dbReference type="PROSITE" id="PS51123"/>
    </source>
</evidence>
<keyword evidence="5" id="KW-1185">Reference proteome</keyword>
<dbReference type="InterPro" id="IPR006665">
    <property type="entry name" value="OmpA-like"/>
</dbReference>
<sequence length="518" mass="57526">MHAERNTKTNSHSSSVQGGGWNTHFFQPKLNVGKPNDKFEVEADKVADQVLERTQNQDTFLNAPSPSPFFASAPSSAIQNSMAEDSPEQEEISEKPLEESVSPVLQAGADDENTGELIQEKCTDCEEEPLVQSLEEEETAAPEIEQTGASDMISRYPDSDCEDGESISRAQTVVWFQHDSADFRNDSEINSSIHFMLLLHEIQSYLGMTGPDGVIFIHGYASEEGGSTHNMALSVQRALRVKSLLAAFGIPGSQMIPIGHGESLEYETLEYNRRVEVTFFPTVTCMEFDPLPISGSVTVMDCSDGRDINSDADHDLDKLEHRPDDRSPDIWVYDNLLGEDLAYSDYYIGFFTGTFGVDTSDDNRLFNNFITGSGGQIHFGTGSDMAGEIGGTDAFTEFAGEFETSVRAYFNEHHSLHGFECQAELIRTRPDYVGGTDSMFSWAVMGGYQRLEAHIDLSSGDIDITYRIFDHYGAGVSDAWSYLPGLSAMYYLQHYVTGSEYSYVPFIWSVQINRESEL</sequence>
<dbReference type="EMBL" id="QWET01000006">
    <property type="protein sequence ID" value="RIH65338.1"/>
    <property type="molecule type" value="Genomic_DNA"/>
</dbReference>
<dbReference type="OrthoDB" id="1324639at2"/>
<dbReference type="PANTHER" id="PTHR30329">
    <property type="entry name" value="STATOR ELEMENT OF FLAGELLAR MOTOR COMPLEX"/>
    <property type="match status" value="1"/>
</dbReference>
<dbReference type="PROSITE" id="PS51123">
    <property type="entry name" value="OMPA_2"/>
    <property type="match status" value="1"/>
</dbReference>
<dbReference type="SUPFAM" id="SSF103088">
    <property type="entry name" value="OmpA-like"/>
    <property type="match status" value="1"/>
</dbReference>
<keyword evidence="1" id="KW-0472">Membrane</keyword>
<feature type="compositionally biased region" description="Low complexity" evidence="2">
    <location>
        <begin position="68"/>
        <end position="77"/>
    </location>
</feature>
<dbReference type="InterPro" id="IPR036737">
    <property type="entry name" value="OmpA-like_sf"/>
</dbReference>
<comment type="caution">
    <text evidence="4">The sequence shown here is derived from an EMBL/GenBank/DDBJ whole genome shotgun (WGS) entry which is preliminary data.</text>
</comment>
<dbReference type="GO" id="GO:0016020">
    <property type="term" value="C:membrane"/>
    <property type="evidence" value="ECO:0007669"/>
    <property type="project" value="UniProtKB-UniRule"/>
</dbReference>
<name>A0A399D2B6_9BACT</name>
<organism evidence="4 5">
    <name type="scientific">Mariniphaga sediminis</name>
    <dbReference type="NCBI Taxonomy" id="1628158"/>
    <lineage>
        <taxon>Bacteria</taxon>
        <taxon>Pseudomonadati</taxon>
        <taxon>Bacteroidota</taxon>
        <taxon>Bacteroidia</taxon>
        <taxon>Marinilabiliales</taxon>
        <taxon>Prolixibacteraceae</taxon>
        <taxon>Mariniphaga</taxon>
    </lineage>
</organism>
<gene>
    <name evidence="4" type="ORF">D1164_09415</name>
</gene>
<accession>A0A399D2B6</accession>
<dbReference type="InterPro" id="IPR050330">
    <property type="entry name" value="Bact_OuterMem_StrucFunc"/>
</dbReference>
<evidence type="ECO:0000313" key="4">
    <source>
        <dbReference type="EMBL" id="RIH65338.1"/>
    </source>
</evidence>
<dbReference type="Pfam" id="PF00691">
    <property type="entry name" value="OmpA"/>
    <property type="match status" value="1"/>
</dbReference>
<evidence type="ECO:0000313" key="5">
    <source>
        <dbReference type="Proteomes" id="UP000266441"/>
    </source>
</evidence>
<feature type="region of interest" description="Disordered" evidence="2">
    <location>
        <begin position="59"/>
        <end position="102"/>
    </location>
</feature>
<proteinExistence type="predicted"/>
<feature type="domain" description="OmpA-like" evidence="3">
    <location>
        <begin position="163"/>
        <end position="283"/>
    </location>
</feature>
<reference evidence="4 5" key="1">
    <citation type="journal article" date="2015" name="Int. J. Syst. Evol. Microbiol.">
        <title>Mariniphaga sediminis sp. nov., isolated from coastal sediment.</title>
        <authorList>
            <person name="Wang F.Q."/>
            <person name="Shen Q.Y."/>
            <person name="Chen G.J."/>
            <person name="Du Z.J."/>
        </authorList>
    </citation>
    <scope>NUCLEOTIDE SEQUENCE [LARGE SCALE GENOMIC DNA]</scope>
    <source>
        <strain evidence="4 5">SY21</strain>
    </source>
</reference>
<dbReference type="PANTHER" id="PTHR30329:SF21">
    <property type="entry name" value="LIPOPROTEIN YIAD-RELATED"/>
    <property type="match status" value="1"/>
</dbReference>
<protein>
    <recommendedName>
        <fullName evidence="3">OmpA-like domain-containing protein</fullName>
    </recommendedName>
</protein>
<evidence type="ECO:0000256" key="2">
    <source>
        <dbReference type="SAM" id="MobiDB-lite"/>
    </source>
</evidence>
<dbReference type="AlphaFoldDB" id="A0A399D2B6"/>
<feature type="region of interest" description="Disordered" evidence="2">
    <location>
        <begin position="1"/>
        <end position="35"/>
    </location>
</feature>
<evidence type="ECO:0000256" key="1">
    <source>
        <dbReference type="PROSITE-ProRule" id="PRU00473"/>
    </source>
</evidence>
<dbReference type="RefSeq" id="WP_119349719.1">
    <property type="nucleotide sequence ID" value="NZ_QWET01000006.1"/>
</dbReference>
<dbReference type="Proteomes" id="UP000266441">
    <property type="component" value="Unassembled WGS sequence"/>
</dbReference>